<keyword evidence="2" id="KW-1185">Reference proteome</keyword>
<evidence type="ECO:0008006" key="3">
    <source>
        <dbReference type="Google" id="ProtNLM"/>
    </source>
</evidence>
<reference evidence="1 2" key="1">
    <citation type="submission" date="2018-07" db="EMBL/GenBank/DDBJ databases">
        <title>Corallincola holothuriorum sp. nov., a new facultative anaerobe isolated from sea cucumber Apostichopus japonicus.</title>
        <authorList>
            <person name="Xia H."/>
        </authorList>
    </citation>
    <scope>NUCLEOTIDE SEQUENCE [LARGE SCALE GENOMIC DNA]</scope>
    <source>
        <strain evidence="1 2">C4</strain>
    </source>
</reference>
<dbReference type="Pfam" id="PF15575">
    <property type="entry name" value="Imm49"/>
    <property type="match status" value="1"/>
</dbReference>
<name>A0A368NIC9_9GAMM</name>
<evidence type="ECO:0000313" key="2">
    <source>
        <dbReference type="Proteomes" id="UP000252558"/>
    </source>
</evidence>
<proteinExistence type="predicted"/>
<comment type="caution">
    <text evidence="1">The sequence shown here is derived from an EMBL/GenBank/DDBJ whole genome shotgun (WGS) entry which is preliminary data.</text>
</comment>
<organism evidence="1 2">
    <name type="scientific">Corallincola holothuriorum</name>
    <dbReference type="NCBI Taxonomy" id="2282215"/>
    <lineage>
        <taxon>Bacteria</taxon>
        <taxon>Pseudomonadati</taxon>
        <taxon>Pseudomonadota</taxon>
        <taxon>Gammaproteobacteria</taxon>
        <taxon>Alteromonadales</taxon>
        <taxon>Psychromonadaceae</taxon>
        <taxon>Corallincola</taxon>
    </lineage>
</organism>
<dbReference type="InterPro" id="IPR029074">
    <property type="entry name" value="Imm49"/>
</dbReference>
<dbReference type="OrthoDB" id="6294748at2"/>
<dbReference type="Proteomes" id="UP000252558">
    <property type="component" value="Unassembled WGS sequence"/>
</dbReference>
<gene>
    <name evidence="1" type="ORF">DU002_11270</name>
</gene>
<accession>A0A368NIC9</accession>
<dbReference type="EMBL" id="QPID01000006">
    <property type="protein sequence ID" value="RCU49495.1"/>
    <property type="molecule type" value="Genomic_DNA"/>
</dbReference>
<dbReference type="AlphaFoldDB" id="A0A368NIC9"/>
<dbReference type="RefSeq" id="WP_114338491.1">
    <property type="nucleotide sequence ID" value="NZ_QPID01000006.1"/>
</dbReference>
<sequence length="277" mass="31646">MMIGRHYQETHTHLLQKALDKFEKRLPRKINSIKKEDDGELLGSSISQTVNVFCESIVAEKDHLTILRFLTFAKELGAANFASVMRMEETFDVHLLGETITLTGAHKACHVDTDVWLKSFYCAQILRDSAAIDVLNEVDETVFFAAEIKPDALDLRIVDLMQGIYKGHKELTTLLNSALQAEPEDSRLSYAFHLLNPLLSIIRTIFTPGADAEFNKEVREAVELHKKYWGQEDEKWAARGWVSLPLIAMAALAYDHKGYELDFETDYIPDWLVKKQF</sequence>
<protein>
    <recommendedName>
        <fullName evidence="3">Immunity protein 49</fullName>
    </recommendedName>
</protein>
<evidence type="ECO:0000313" key="1">
    <source>
        <dbReference type="EMBL" id="RCU49495.1"/>
    </source>
</evidence>